<name>A0A4C1UL01_EUMVA</name>
<dbReference type="InterPro" id="IPR051607">
    <property type="entry name" value="Metallo-dep_hydrolases"/>
</dbReference>
<keyword evidence="4" id="KW-0862">Zinc</keyword>
<dbReference type="GO" id="GO:0008892">
    <property type="term" value="F:guanine deaminase activity"/>
    <property type="evidence" value="ECO:0007669"/>
    <property type="project" value="TreeGrafter"/>
</dbReference>
<feature type="domain" description="Amidohydrolase-related" evidence="6">
    <location>
        <begin position="65"/>
        <end position="427"/>
    </location>
</feature>
<evidence type="ECO:0000256" key="1">
    <source>
        <dbReference type="ARBA" id="ARBA00001947"/>
    </source>
</evidence>
<protein>
    <submittedName>
        <fullName evidence="7">Guanine deaminase</fullName>
    </submittedName>
</protein>
<comment type="caution">
    <text evidence="7">The sequence shown here is derived from an EMBL/GenBank/DDBJ whole genome shotgun (WGS) entry which is preliminary data.</text>
</comment>
<dbReference type="OrthoDB" id="194468at2759"/>
<evidence type="ECO:0000313" key="8">
    <source>
        <dbReference type="Proteomes" id="UP000299102"/>
    </source>
</evidence>
<feature type="region of interest" description="Disordered" evidence="5">
    <location>
        <begin position="545"/>
        <end position="565"/>
    </location>
</feature>
<dbReference type="PANTHER" id="PTHR11271:SF6">
    <property type="entry name" value="GUANINE DEAMINASE"/>
    <property type="match status" value="1"/>
</dbReference>
<dbReference type="GO" id="GO:0006147">
    <property type="term" value="P:guanine catabolic process"/>
    <property type="evidence" value="ECO:0007669"/>
    <property type="project" value="UniProtKB-UniPathway"/>
</dbReference>
<dbReference type="AlphaFoldDB" id="A0A4C1UL01"/>
<dbReference type="Gene3D" id="3.20.20.140">
    <property type="entry name" value="Metal-dependent hydrolases"/>
    <property type="match status" value="1"/>
</dbReference>
<dbReference type="Proteomes" id="UP000299102">
    <property type="component" value="Unassembled WGS sequence"/>
</dbReference>
<dbReference type="SUPFAM" id="SSF51338">
    <property type="entry name" value="Composite domain of metallo-dependent hydrolases"/>
    <property type="match status" value="1"/>
</dbReference>
<keyword evidence="2" id="KW-0479">Metal-binding</keyword>
<dbReference type="Pfam" id="PF01979">
    <property type="entry name" value="Amidohydro_1"/>
    <property type="match status" value="1"/>
</dbReference>
<dbReference type="STRING" id="151549.A0A4C1UL01"/>
<dbReference type="InterPro" id="IPR032466">
    <property type="entry name" value="Metal_Hydrolase"/>
</dbReference>
<dbReference type="GO" id="GO:0005829">
    <property type="term" value="C:cytosol"/>
    <property type="evidence" value="ECO:0007669"/>
    <property type="project" value="TreeGrafter"/>
</dbReference>
<dbReference type="SUPFAM" id="SSF51556">
    <property type="entry name" value="Metallo-dependent hydrolases"/>
    <property type="match status" value="1"/>
</dbReference>
<sequence>MSKLIFVGNFVSPVSLDDLKIANGYICVENGIVTNLGLKSDLENFMKNTDLRDFTVKRLTKDQLLMPGLIDCHVHAPQFPNIGLGLDRPLLEWLDTYTFPLEKQYSNEKFAAEIYDQVVKRLLKNGTTTACYFGSLDLNGTLELARKVVKYNQRAFVGKVSMNIPNDAGYYNNTDKEAAEVESFIQEIMALKNDLIEPIVTPRFAVSCDEKLLTKLAVLAEKYNCMIQSHISENLGEIEFVKQINPEALNYADVYDRSKILRKKVHLSDTETKMLAARGVSVAHCPASNTRLRSGLCPLRRLLDAGLTVGLGTDVSGGDSATILDAIRRAMDVSTHLEIKGHEGAAITWKEGLYLATLGGAKDHRIGNFDKGKEFDAILVDVYENSGPIDKYSYSIDRTDDEYIESLLQRFIYLGDDRNIIEVYVKGAERYPEQMYNGPLTSRTGRACRLVCAILNRFNIMKNDNFLCEVYEKMHLEKIKTKIKEFQVSVRSHHTLTMAAVGLGGECAGPHSQARSSGHLTRLESERDLRVVEARVSGAVCAQRADADADANAPGPTTRAPTLTT</sequence>
<evidence type="ECO:0000256" key="3">
    <source>
        <dbReference type="ARBA" id="ARBA00022801"/>
    </source>
</evidence>
<evidence type="ECO:0000256" key="5">
    <source>
        <dbReference type="SAM" id="MobiDB-lite"/>
    </source>
</evidence>
<dbReference type="Gene3D" id="2.30.40.10">
    <property type="entry name" value="Urease, subunit C, domain 1"/>
    <property type="match status" value="1"/>
</dbReference>
<reference evidence="7 8" key="1">
    <citation type="journal article" date="2019" name="Commun. Biol.">
        <title>The bagworm genome reveals a unique fibroin gene that provides high tensile strength.</title>
        <authorList>
            <person name="Kono N."/>
            <person name="Nakamura H."/>
            <person name="Ohtoshi R."/>
            <person name="Tomita M."/>
            <person name="Numata K."/>
            <person name="Arakawa K."/>
        </authorList>
    </citation>
    <scope>NUCLEOTIDE SEQUENCE [LARGE SCALE GENOMIC DNA]</scope>
</reference>
<dbReference type="UniPathway" id="UPA00603">
    <property type="reaction ID" value="UER00660"/>
</dbReference>
<dbReference type="PANTHER" id="PTHR11271">
    <property type="entry name" value="GUANINE DEAMINASE"/>
    <property type="match status" value="1"/>
</dbReference>
<gene>
    <name evidence="7" type="primary">DhpD</name>
    <name evidence="7" type="ORF">EVAR_18279_1</name>
</gene>
<evidence type="ECO:0000259" key="6">
    <source>
        <dbReference type="Pfam" id="PF01979"/>
    </source>
</evidence>
<dbReference type="InterPro" id="IPR006680">
    <property type="entry name" value="Amidohydro-rel"/>
</dbReference>
<evidence type="ECO:0000256" key="4">
    <source>
        <dbReference type="ARBA" id="ARBA00022833"/>
    </source>
</evidence>
<dbReference type="GO" id="GO:0008270">
    <property type="term" value="F:zinc ion binding"/>
    <property type="evidence" value="ECO:0007669"/>
    <property type="project" value="TreeGrafter"/>
</dbReference>
<keyword evidence="8" id="KW-1185">Reference proteome</keyword>
<evidence type="ECO:0000256" key="2">
    <source>
        <dbReference type="ARBA" id="ARBA00022723"/>
    </source>
</evidence>
<comment type="cofactor">
    <cofactor evidence="1">
        <name>Zn(2+)</name>
        <dbReference type="ChEBI" id="CHEBI:29105"/>
    </cofactor>
</comment>
<dbReference type="EMBL" id="BGZK01000182">
    <property type="protein sequence ID" value="GBP26642.1"/>
    <property type="molecule type" value="Genomic_DNA"/>
</dbReference>
<keyword evidence="3" id="KW-0378">Hydrolase</keyword>
<accession>A0A4C1UL01</accession>
<proteinExistence type="predicted"/>
<organism evidence="7 8">
    <name type="scientific">Eumeta variegata</name>
    <name type="common">Bagworm moth</name>
    <name type="synonym">Eumeta japonica</name>
    <dbReference type="NCBI Taxonomy" id="151549"/>
    <lineage>
        <taxon>Eukaryota</taxon>
        <taxon>Metazoa</taxon>
        <taxon>Ecdysozoa</taxon>
        <taxon>Arthropoda</taxon>
        <taxon>Hexapoda</taxon>
        <taxon>Insecta</taxon>
        <taxon>Pterygota</taxon>
        <taxon>Neoptera</taxon>
        <taxon>Endopterygota</taxon>
        <taxon>Lepidoptera</taxon>
        <taxon>Glossata</taxon>
        <taxon>Ditrysia</taxon>
        <taxon>Tineoidea</taxon>
        <taxon>Psychidae</taxon>
        <taxon>Oiketicinae</taxon>
        <taxon>Eumeta</taxon>
    </lineage>
</organism>
<evidence type="ECO:0000313" key="7">
    <source>
        <dbReference type="EMBL" id="GBP26642.1"/>
    </source>
</evidence>
<dbReference type="InterPro" id="IPR011059">
    <property type="entry name" value="Metal-dep_hydrolase_composite"/>
</dbReference>